<reference evidence="8" key="1">
    <citation type="submission" date="2021-04" db="EMBL/GenBank/DDBJ databases">
        <title>A novel Synergistetes isolate from a pyrite-forming mixed culture.</title>
        <authorList>
            <person name="Bunk B."/>
            <person name="Sproer C."/>
            <person name="Spring S."/>
            <person name="Pester M."/>
        </authorList>
    </citation>
    <scope>NUCLEOTIDE SEQUENCE [LARGE SCALE GENOMIC DNA]</scope>
    <source>
        <strain evidence="8">J.5.4.2-T.3.5.2</strain>
    </source>
</reference>
<dbReference type="EMBL" id="CP072943">
    <property type="protein sequence ID" value="QTX31568.1"/>
    <property type="molecule type" value="Genomic_DNA"/>
</dbReference>
<feature type="domain" description="RNA-binding S4" evidence="6">
    <location>
        <begin position="1"/>
        <end position="58"/>
    </location>
</feature>
<evidence type="ECO:0000256" key="4">
    <source>
        <dbReference type="ARBA" id="ARBA00022917"/>
    </source>
</evidence>
<sequence length="94" mass="10422">MRADKFLKLSRLVKRRTVAQEMIEAGAVLLCGRRAKASSEVRVGDRLEVSYPGRTLLVDVLCDDETALRRGVEAYSLMEERRKAPGGRSGEDGV</sequence>
<evidence type="ECO:0000256" key="1">
    <source>
        <dbReference type="ARBA" id="ARBA00022555"/>
    </source>
</evidence>
<keyword evidence="2" id="KW-0699">rRNA-binding</keyword>
<protein>
    <submittedName>
        <fullName evidence="7">RNA-binding S4 domain-containing protein</fullName>
    </submittedName>
</protein>
<dbReference type="GO" id="GO:0000049">
    <property type="term" value="F:tRNA binding"/>
    <property type="evidence" value="ECO:0007669"/>
    <property type="project" value="UniProtKB-KW"/>
</dbReference>
<dbReference type="AlphaFoldDB" id="A0A9Q7EUA5"/>
<evidence type="ECO:0000259" key="6">
    <source>
        <dbReference type="SMART" id="SM00363"/>
    </source>
</evidence>
<dbReference type="PROSITE" id="PS50889">
    <property type="entry name" value="S4"/>
    <property type="match status" value="1"/>
</dbReference>
<evidence type="ECO:0000256" key="2">
    <source>
        <dbReference type="ARBA" id="ARBA00022730"/>
    </source>
</evidence>
<accession>A0A9Q7EUA5</accession>
<dbReference type="SUPFAM" id="SSF55174">
    <property type="entry name" value="Alpha-L RNA-binding motif"/>
    <property type="match status" value="1"/>
</dbReference>
<evidence type="ECO:0000256" key="3">
    <source>
        <dbReference type="ARBA" id="ARBA00022884"/>
    </source>
</evidence>
<keyword evidence="4" id="KW-0648">Protein biosynthesis</keyword>
<dbReference type="InterPro" id="IPR036986">
    <property type="entry name" value="S4_RNA-bd_sf"/>
</dbReference>
<dbReference type="RefSeq" id="WP_274372734.1">
    <property type="nucleotide sequence ID" value="NZ_CP072943.1"/>
</dbReference>
<dbReference type="KEGG" id="aram:KAR29_09345"/>
<gene>
    <name evidence="7" type="ORF">KAR29_09345</name>
</gene>
<keyword evidence="8" id="KW-1185">Reference proteome</keyword>
<dbReference type="InterPro" id="IPR025490">
    <property type="entry name" value="RqcP"/>
</dbReference>
<dbReference type="InterPro" id="IPR002942">
    <property type="entry name" value="S4_RNA-bd"/>
</dbReference>
<organism evidence="7 8">
    <name type="scientific">Aminithiophilus ramosus</name>
    <dbReference type="NCBI Taxonomy" id="3029084"/>
    <lineage>
        <taxon>Bacteria</taxon>
        <taxon>Thermotogati</taxon>
        <taxon>Synergistota</taxon>
        <taxon>Synergistia</taxon>
        <taxon>Synergistales</taxon>
        <taxon>Aminithiophilaceae</taxon>
        <taxon>Aminithiophilus</taxon>
    </lineage>
</organism>
<keyword evidence="1" id="KW-0820">tRNA-binding</keyword>
<proteinExistence type="predicted"/>
<dbReference type="PIRSF" id="PIRSF038881">
    <property type="entry name" value="RNAbp_HP1423"/>
    <property type="match status" value="1"/>
</dbReference>
<dbReference type="Gene3D" id="3.10.290.10">
    <property type="entry name" value="RNA-binding S4 domain"/>
    <property type="match status" value="1"/>
</dbReference>
<evidence type="ECO:0000313" key="7">
    <source>
        <dbReference type="EMBL" id="QTX31568.1"/>
    </source>
</evidence>
<evidence type="ECO:0000256" key="5">
    <source>
        <dbReference type="PROSITE-ProRule" id="PRU00182"/>
    </source>
</evidence>
<dbReference type="Proteomes" id="UP000671879">
    <property type="component" value="Chromosome"/>
</dbReference>
<name>A0A9Q7EUA5_9BACT</name>
<dbReference type="SMART" id="SM00363">
    <property type="entry name" value="S4"/>
    <property type="match status" value="1"/>
</dbReference>
<dbReference type="GO" id="GO:0006412">
    <property type="term" value="P:translation"/>
    <property type="evidence" value="ECO:0007669"/>
    <property type="project" value="UniProtKB-KW"/>
</dbReference>
<dbReference type="Pfam" id="PF01479">
    <property type="entry name" value="S4"/>
    <property type="match status" value="1"/>
</dbReference>
<evidence type="ECO:0000313" key="8">
    <source>
        <dbReference type="Proteomes" id="UP000671879"/>
    </source>
</evidence>
<keyword evidence="3 5" id="KW-0694">RNA-binding</keyword>
<dbReference type="GO" id="GO:0019843">
    <property type="term" value="F:rRNA binding"/>
    <property type="evidence" value="ECO:0007669"/>
    <property type="project" value="UniProtKB-KW"/>
</dbReference>
<dbReference type="CDD" id="cd00165">
    <property type="entry name" value="S4"/>
    <property type="match status" value="1"/>
</dbReference>